<dbReference type="GO" id="GO:0009279">
    <property type="term" value="C:cell outer membrane"/>
    <property type="evidence" value="ECO:0007669"/>
    <property type="project" value="UniProtKB-SubCell"/>
</dbReference>
<keyword evidence="5" id="KW-0732">Signal</keyword>
<evidence type="ECO:0000256" key="1">
    <source>
        <dbReference type="ARBA" id="ARBA00004442"/>
    </source>
</evidence>
<dbReference type="CDD" id="cd07185">
    <property type="entry name" value="OmpA_C-like"/>
    <property type="match status" value="1"/>
</dbReference>
<protein>
    <recommendedName>
        <fullName evidence="6">OmpA-like domain-containing protein</fullName>
    </recommendedName>
</protein>
<dbReference type="InterPro" id="IPR050330">
    <property type="entry name" value="Bact_OuterMem_StrucFunc"/>
</dbReference>
<reference evidence="7 8" key="1">
    <citation type="submission" date="2017-01" db="EMBL/GenBank/DDBJ databases">
        <title>Draft sequence of Acidihalobacter ferrooxidans strain DSM 14175 (strain V8).</title>
        <authorList>
            <person name="Khaleque H.N."/>
            <person name="Ramsay J.P."/>
            <person name="Murphy R.J.T."/>
            <person name="Kaksonen A.H."/>
            <person name="Boxall N.J."/>
            <person name="Watkin E.L.J."/>
        </authorList>
    </citation>
    <scope>NUCLEOTIDE SEQUENCE [LARGE SCALE GENOMIC DNA]</scope>
    <source>
        <strain evidence="7 8">V8</strain>
    </source>
</reference>
<dbReference type="Gene3D" id="3.30.1330.60">
    <property type="entry name" value="OmpA-like domain"/>
    <property type="match status" value="1"/>
</dbReference>
<keyword evidence="2 4" id="KW-0472">Membrane</keyword>
<comment type="subcellular location">
    <subcellularLocation>
        <location evidence="1">Cell outer membrane</location>
    </subcellularLocation>
</comment>
<dbReference type="PANTHER" id="PTHR30329:SF21">
    <property type="entry name" value="LIPOPROTEIN YIAD-RELATED"/>
    <property type="match status" value="1"/>
</dbReference>
<evidence type="ECO:0000313" key="8">
    <source>
        <dbReference type="Proteomes" id="UP000243807"/>
    </source>
</evidence>
<dbReference type="InterPro" id="IPR036737">
    <property type="entry name" value="OmpA-like_sf"/>
</dbReference>
<evidence type="ECO:0000256" key="3">
    <source>
        <dbReference type="ARBA" id="ARBA00023237"/>
    </source>
</evidence>
<gene>
    <name evidence="7" type="ORF">BW247_00915</name>
</gene>
<dbReference type="SUPFAM" id="SSF103088">
    <property type="entry name" value="OmpA-like"/>
    <property type="match status" value="1"/>
</dbReference>
<keyword evidence="8" id="KW-1185">Reference proteome</keyword>
<dbReference type="EMBL" id="CP019434">
    <property type="protein sequence ID" value="APZ41831.1"/>
    <property type="molecule type" value="Genomic_DNA"/>
</dbReference>
<dbReference type="InterPro" id="IPR006665">
    <property type="entry name" value="OmpA-like"/>
</dbReference>
<dbReference type="PROSITE" id="PS51123">
    <property type="entry name" value="OMPA_2"/>
    <property type="match status" value="1"/>
</dbReference>
<dbReference type="PRINTS" id="PR01021">
    <property type="entry name" value="OMPADOMAIN"/>
</dbReference>
<dbReference type="InterPro" id="IPR006664">
    <property type="entry name" value="OMP_bac"/>
</dbReference>
<feature type="chain" id="PRO_5012207805" description="OmpA-like domain-containing protein" evidence="5">
    <location>
        <begin position="20"/>
        <end position="214"/>
    </location>
</feature>
<feature type="signal peptide" evidence="5">
    <location>
        <begin position="1"/>
        <end position="19"/>
    </location>
</feature>
<dbReference type="STRING" id="1765967.BW247_00915"/>
<feature type="domain" description="OmpA-like" evidence="6">
    <location>
        <begin position="82"/>
        <end position="207"/>
    </location>
</feature>
<evidence type="ECO:0000256" key="2">
    <source>
        <dbReference type="ARBA" id="ARBA00023136"/>
    </source>
</evidence>
<dbReference type="AlphaFoldDB" id="A0A1P8UD89"/>
<proteinExistence type="predicted"/>
<accession>A0A1P8UD89</accession>
<dbReference type="Proteomes" id="UP000243807">
    <property type="component" value="Chromosome"/>
</dbReference>
<evidence type="ECO:0000256" key="5">
    <source>
        <dbReference type="SAM" id="SignalP"/>
    </source>
</evidence>
<dbReference type="Pfam" id="PF00691">
    <property type="entry name" value="OmpA"/>
    <property type="match status" value="1"/>
</dbReference>
<name>A0A1P8UD89_9GAMM</name>
<evidence type="ECO:0000259" key="6">
    <source>
        <dbReference type="PROSITE" id="PS51123"/>
    </source>
</evidence>
<evidence type="ECO:0000256" key="4">
    <source>
        <dbReference type="PROSITE-ProRule" id="PRU00473"/>
    </source>
</evidence>
<dbReference type="KEGG" id="afy:BW247_00915"/>
<organism evidence="7 8">
    <name type="scientific">Acidihalobacter ferrooxydans</name>
    <dbReference type="NCBI Taxonomy" id="1765967"/>
    <lineage>
        <taxon>Bacteria</taxon>
        <taxon>Pseudomonadati</taxon>
        <taxon>Pseudomonadota</taxon>
        <taxon>Gammaproteobacteria</taxon>
        <taxon>Chromatiales</taxon>
        <taxon>Ectothiorhodospiraceae</taxon>
        <taxon>Acidihalobacter</taxon>
    </lineage>
</organism>
<sequence>MLRALVLGVGLALPLSAFAMPGYWTNSDGQSWNSTYATGHCWRTPGWQKGDANAQCGAYLMPKPKPVATPAPAPAPAPAPKIITLNAVASGKAYMAWNKAKVTPAQAAKLDRELKSIKMADIKDIKITGYTDRTGPKAYNMKLSKERADNVAKYIENHYNIPADKIQTIGMGPADPVVSCPGTKLTPQLIKCLAPNRRVTVEVDMKVTKTVPAN</sequence>
<keyword evidence="3" id="KW-0998">Cell outer membrane</keyword>
<evidence type="ECO:0000313" key="7">
    <source>
        <dbReference type="EMBL" id="APZ41831.1"/>
    </source>
</evidence>
<dbReference type="PANTHER" id="PTHR30329">
    <property type="entry name" value="STATOR ELEMENT OF FLAGELLAR MOTOR COMPLEX"/>
    <property type="match status" value="1"/>
</dbReference>